<dbReference type="PANTHER" id="PTHR42903">
    <property type="entry name" value="INNER MEMBRANE PROTEIN YCCF"/>
    <property type="match status" value="1"/>
</dbReference>
<accession>A0A7C9LPE7</accession>
<dbReference type="NCBIfam" id="NF008740">
    <property type="entry name" value="PRK11770.1-2"/>
    <property type="match status" value="1"/>
</dbReference>
<dbReference type="GO" id="GO:0005886">
    <property type="term" value="C:plasma membrane"/>
    <property type="evidence" value="ECO:0007669"/>
    <property type="project" value="TreeGrafter"/>
</dbReference>
<proteinExistence type="predicted"/>
<evidence type="ECO:0000259" key="2">
    <source>
        <dbReference type="Pfam" id="PF03733"/>
    </source>
</evidence>
<evidence type="ECO:0000313" key="4">
    <source>
        <dbReference type="Proteomes" id="UP000482295"/>
    </source>
</evidence>
<feature type="transmembrane region" description="Helical" evidence="1">
    <location>
        <begin position="72"/>
        <end position="100"/>
    </location>
</feature>
<comment type="caution">
    <text evidence="3">The sequence shown here is derived from an EMBL/GenBank/DDBJ whole genome shotgun (WGS) entry which is preliminary data.</text>
</comment>
<dbReference type="Pfam" id="PF03733">
    <property type="entry name" value="YccF"/>
    <property type="match status" value="2"/>
</dbReference>
<dbReference type="InterPro" id="IPR005185">
    <property type="entry name" value="YccF"/>
</dbReference>
<dbReference type="EMBL" id="VVIQ01000004">
    <property type="protein sequence ID" value="MUL27698.1"/>
    <property type="molecule type" value="Genomic_DNA"/>
</dbReference>
<feature type="domain" description="Inner membrane component" evidence="2">
    <location>
        <begin position="4"/>
        <end position="53"/>
    </location>
</feature>
<gene>
    <name evidence="3" type="ORF">F0475_05130</name>
</gene>
<dbReference type="PANTHER" id="PTHR42903:SF1">
    <property type="entry name" value="INNER MEMBRANE PROTEIN YCCF"/>
    <property type="match status" value="1"/>
</dbReference>
<dbReference type="Proteomes" id="UP000482295">
    <property type="component" value="Unassembled WGS sequence"/>
</dbReference>
<feature type="transmembrane region" description="Helical" evidence="1">
    <location>
        <begin position="6"/>
        <end position="23"/>
    </location>
</feature>
<protein>
    <submittedName>
        <fullName evidence="3">YccF domain-containing protein</fullName>
    </submittedName>
</protein>
<keyword evidence="1" id="KW-0472">Membrane</keyword>
<evidence type="ECO:0000256" key="1">
    <source>
        <dbReference type="SAM" id="Phobius"/>
    </source>
</evidence>
<dbReference type="AlphaFoldDB" id="A0A7C9LPE7"/>
<feature type="domain" description="Inner membrane component" evidence="2">
    <location>
        <begin position="70"/>
        <end position="119"/>
    </location>
</feature>
<keyword evidence="4" id="KW-1185">Reference proteome</keyword>
<evidence type="ECO:0000313" key="3">
    <source>
        <dbReference type="EMBL" id="MUL27698.1"/>
    </source>
</evidence>
<organism evidence="3 4">
    <name type="scientific">Prevotella vespertina</name>
    <dbReference type="NCBI Taxonomy" id="2608404"/>
    <lineage>
        <taxon>Bacteria</taxon>
        <taxon>Pseudomonadati</taxon>
        <taxon>Bacteroidota</taxon>
        <taxon>Bacteroidia</taxon>
        <taxon>Bacteroidales</taxon>
        <taxon>Prevotellaceae</taxon>
        <taxon>Prevotella</taxon>
    </lineage>
</organism>
<reference evidence="3 4" key="1">
    <citation type="submission" date="2019-09" db="EMBL/GenBank/DDBJ databases">
        <title>Prevotella A2879 sp. nov., isolated from an abscess of a patient.</title>
        <authorList>
            <person name="Buhl M."/>
            <person name="Oberhettinger P."/>
        </authorList>
    </citation>
    <scope>NUCLEOTIDE SEQUENCE [LARGE SCALE GENOMIC DNA]</scope>
    <source>
        <strain evidence="3 4">A2879</strain>
    </source>
</reference>
<sequence>MRFIGNLLWWLFGGLEAAIGYFTGSLAMALTIVGIPVAIQTFKLGLLCLWPFGAEVHNTDNTFGCLTVPLNIIWIIFGGLWAWLCHVFFGLLLGITIIGIPFAKQHFKMAGLCLAPFGKDVTLNL</sequence>
<dbReference type="RefSeq" id="WP_155715755.1">
    <property type="nucleotide sequence ID" value="NZ_VVIQ01000004.1"/>
</dbReference>
<name>A0A7C9LPE7_9BACT</name>
<keyword evidence="1" id="KW-1133">Transmembrane helix</keyword>
<keyword evidence="1" id="KW-0812">Transmembrane</keyword>
<dbReference type="InterPro" id="IPR052937">
    <property type="entry name" value="Inner_membrane_protein"/>
</dbReference>